<gene>
    <name evidence="2" type="ORF">GCM10011579_020400</name>
</gene>
<evidence type="ECO:0000313" key="3">
    <source>
        <dbReference type="Proteomes" id="UP000600365"/>
    </source>
</evidence>
<dbReference type="AlphaFoldDB" id="A0A917XYH9"/>
<feature type="compositionally biased region" description="Polar residues" evidence="1">
    <location>
        <begin position="1"/>
        <end position="15"/>
    </location>
</feature>
<proteinExistence type="predicted"/>
<dbReference type="Proteomes" id="UP000600365">
    <property type="component" value="Unassembled WGS sequence"/>
</dbReference>
<feature type="compositionally biased region" description="Low complexity" evidence="1">
    <location>
        <begin position="74"/>
        <end position="87"/>
    </location>
</feature>
<keyword evidence="3" id="KW-1185">Reference proteome</keyword>
<organism evidence="2 3">
    <name type="scientific">Streptomyces albiflavescens</name>
    <dbReference type="NCBI Taxonomy" id="1623582"/>
    <lineage>
        <taxon>Bacteria</taxon>
        <taxon>Bacillati</taxon>
        <taxon>Actinomycetota</taxon>
        <taxon>Actinomycetes</taxon>
        <taxon>Kitasatosporales</taxon>
        <taxon>Streptomycetaceae</taxon>
        <taxon>Streptomyces</taxon>
    </lineage>
</organism>
<dbReference type="EMBL" id="BMMM01000003">
    <property type="protein sequence ID" value="GGN57765.1"/>
    <property type="molecule type" value="Genomic_DNA"/>
</dbReference>
<comment type="caution">
    <text evidence="2">The sequence shown here is derived from an EMBL/GenBank/DDBJ whole genome shotgun (WGS) entry which is preliminary data.</text>
</comment>
<evidence type="ECO:0000256" key="1">
    <source>
        <dbReference type="SAM" id="MobiDB-lite"/>
    </source>
</evidence>
<evidence type="ECO:0000313" key="2">
    <source>
        <dbReference type="EMBL" id="GGN57765.1"/>
    </source>
</evidence>
<protein>
    <submittedName>
        <fullName evidence="2">Uncharacterized protein</fullName>
    </submittedName>
</protein>
<accession>A0A917XYH9</accession>
<sequence length="87" mass="9162">MSMTRQAEPTVTTPPVSGPKEADLRTTQRSLALRLLARPEVGVFLGAVLAAPKHELAQVRGVDVEELPEEEDLTATAAATAPEGTLS</sequence>
<name>A0A917XYH9_9ACTN</name>
<feature type="region of interest" description="Disordered" evidence="1">
    <location>
        <begin position="1"/>
        <end position="25"/>
    </location>
</feature>
<feature type="region of interest" description="Disordered" evidence="1">
    <location>
        <begin position="67"/>
        <end position="87"/>
    </location>
</feature>
<reference evidence="2 3" key="1">
    <citation type="journal article" date="2014" name="Int. J. Syst. Evol. Microbiol.">
        <title>Complete genome sequence of Corynebacterium casei LMG S-19264T (=DSM 44701T), isolated from a smear-ripened cheese.</title>
        <authorList>
            <consortium name="US DOE Joint Genome Institute (JGI-PGF)"/>
            <person name="Walter F."/>
            <person name="Albersmeier A."/>
            <person name="Kalinowski J."/>
            <person name="Ruckert C."/>
        </authorList>
    </citation>
    <scope>NUCLEOTIDE SEQUENCE [LARGE SCALE GENOMIC DNA]</scope>
    <source>
        <strain evidence="2 3">CGMCC 4.7111</strain>
    </source>
</reference>